<comment type="cofactor">
    <cofactor evidence="1">
        <name>Mg(2+)</name>
        <dbReference type="ChEBI" id="CHEBI:18420"/>
    </cofactor>
</comment>
<evidence type="ECO:0000256" key="8">
    <source>
        <dbReference type="ARBA" id="ARBA00066511"/>
    </source>
</evidence>
<evidence type="ECO:0000313" key="14">
    <source>
        <dbReference type="Proteomes" id="UP000058020"/>
    </source>
</evidence>
<comment type="function">
    <text evidence="7">Supplies octaprenyl diphosphate, the precursor for the side chain of the isoprenoid quinones ubiquinone and menaquinone.</text>
</comment>
<evidence type="ECO:0000256" key="3">
    <source>
        <dbReference type="ARBA" id="ARBA00022679"/>
    </source>
</evidence>
<evidence type="ECO:0000256" key="2">
    <source>
        <dbReference type="ARBA" id="ARBA00006706"/>
    </source>
</evidence>
<organism evidence="13 14">
    <name type="scientific">Candidatus Thioglobus autotrophicus</name>
    <dbReference type="NCBI Taxonomy" id="1705394"/>
    <lineage>
        <taxon>Bacteria</taxon>
        <taxon>Pseudomonadati</taxon>
        <taxon>Pseudomonadota</taxon>
        <taxon>Gammaproteobacteria</taxon>
        <taxon>Candidatus Pseudothioglobaceae</taxon>
        <taxon>Candidatus Thioglobus</taxon>
    </lineage>
</organism>
<dbReference type="CDD" id="cd00685">
    <property type="entry name" value="Trans_IPPS_HT"/>
    <property type="match status" value="1"/>
</dbReference>
<evidence type="ECO:0000256" key="5">
    <source>
        <dbReference type="ARBA" id="ARBA00022842"/>
    </source>
</evidence>
<comment type="catalytic activity">
    <reaction evidence="6">
        <text>5 isopentenyl diphosphate + (2E,6E)-farnesyl diphosphate = all-trans-octaprenyl diphosphate + 5 diphosphate</text>
        <dbReference type="Rhea" id="RHEA:27798"/>
        <dbReference type="ChEBI" id="CHEBI:33019"/>
        <dbReference type="ChEBI" id="CHEBI:57711"/>
        <dbReference type="ChEBI" id="CHEBI:128769"/>
        <dbReference type="ChEBI" id="CHEBI:175763"/>
        <dbReference type="EC" id="2.5.1.90"/>
    </reaction>
</comment>
<dbReference type="EC" id="2.5.1.90" evidence="8"/>
<dbReference type="SFLD" id="SFLDS00005">
    <property type="entry name" value="Isoprenoid_Synthase_Type_I"/>
    <property type="match status" value="1"/>
</dbReference>
<evidence type="ECO:0000256" key="4">
    <source>
        <dbReference type="ARBA" id="ARBA00022723"/>
    </source>
</evidence>
<protein>
    <recommendedName>
        <fullName evidence="9">Octaprenyl diphosphate synthase</fullName>
        <ecNumber evidence="8">2.5.1.90</ecNumber>
    </recommendedName>
    <alternativeName>
        <fullName evidence="11">All-trans-octaprenyl-diphosphate synthase</fullName>
    </alternativeName>
    <alternativeName>
        <fullName evidence="10">Octaprenyl pyrophosphate synthase</fullName>
    </alternativeName>
</protein>
<dbReference type="SUPFAM" id="SSF48576">
    <property type="entry name" value="Terpenoid synthases"/>
    <property type="match status" value="1"/>
</dbReference>
<evidence type="ECO:0000256" key="7">
    <source>
        <dbReference type="ARBA" id="ARBA00055029"/>
    </source>
</evidence>
<dbReference type="Gene3D" id="1.10.600.10">
    <property type="entry name" value="Farnesyl Diphosphate Synthase"/>
    <property type="match status" value="1"/>
</dbReference>
<evidence type="ECO:0000256" key="12">
    <source>
        <dbReference type="RuleBase" id="RU004466"/>
    </source>
</evidence>
<dbReference type="InterPro" id="IPR008949">
    <property type="entry name" value="Isoprenoid_synthase_dom_sf"/>
</dbReference>
<dbReference type="STRING" id="1705394.SP60_01165"/>
<evidence type="ECO:0000256" key="1">
    <source>
        <dbReference type="ARBA" id="ARBA00001946"/>
    </source>
</evidence>
<name>A0A0M4NW88_9GAMM</name>
<evidence type="ECO:0000256" key="10">
    <source>
        <dbReference type="ARBA" id="ARBA00079637"/>
    </source>
</evidence>
<accession>A0A0M4NW88</accession>
<dbReference type="PROSITE" id="PS00723">
    <property type="entry name" value="POLYPRENYL_SYNTHASE_1"/>
    <property type="match status" value="1"/>
</dbReference>
<keyword evidence="14" id="KW-1185">Reference proteome</keyword>
<dbReference type="Proteomes" id="UP000058020">
    <property type="component" value="Chromosome"/>
</dbReference>
<comment type="similarity">
    <text evidence="2 12">Belongs to the FPP/GGPP synthase family.</text>
</comment>
<evidence type="ECO:0000256" key="6">
    <source>
        <dbReference type="ARBA" id="ARBA00051506"/>
    </source>
</evidence>
<dbReference type="InterPro" id="IPR033749">
    <property type="entry name" value="Polyprenyl_synt_CS"/>
</dbReference>
<dbReference type="KEGG" id="tho:SP60_01165"/>
<dbReference type="OrthoDB" id="9805316at2"/>
<dbReference type="AlphaFoldDB" id="A0A0M4NW88"/>
<reference evidence="13 14" key="1">
    <citation type="journal article" date="2015" name="Genome Announc.">
        <title>Genome Sequence of 'Candidatus Thioglobus autotrophica' Strain EF1, a Chemoautotroph from the SUP05 Clade of Marine Gammaproteobacteria.</title>
        <authorList>
            <person name="Shah V."/>
            <person name="Morris R.M."/>
        </authorList>
    </citation>
    <scope>NUCLEOTIDE SEQUENCE [LARGE SCALE GENOMIC DNA]</scope>
    <source>
        <strain evidence="13 14">EF1</strain>
    </source>
</reference>
<dbReference type="Pfam" id="PF00348">
    <property type="entry name" value="polyprenyl_synt"/>
    <property type="match status" value="1"/>
</dbReference>
<evidence type="ECO:0000256" key="9">
    <source>
        <dbReference type="ARBA" id="ARBA00072473"/>
    </source>
</evidence>
<dbReference type="GO" id="GO:0106350">
    <property type="term" value="F:all-trans-octaprenyl-diphosphate synthase activity"/>
    <property type="evidence" value="ECO:0007669"/>
    <property type="project" value="UniProtKB-EC"/>
</dbReference>
<dbReference type="PATRIC" id="fig|1705394.5.peg.231"/>
<gene>
    <name evidence="13" type="ORF">SP60_01165</name>
</gene>
<evidence type="ECO:0000256" key="11">
    <source>
        <dbReference type="ARBA" id="ARBA00083124"/>
    </source>
</evidence>
<sequence>MKDFDDIQTLLKEDLAQTDALLQSRLSSNVALINQMSGYIIGAGGKRLRPLLLLLCARATNYQGEHHRLMAVVIELIHTATLLHDDIVDESATRRGKNTANEVWGNAPSVLVGDFLYSRAFEMMVEPGSMKIMQILSKATNEIAQGEVLQLLNCQNSALTEAEYYQVIERKTAVLFQAATQIGGMLSEIDSTQEQALKDYGLHLGNAFQIIDDVLDYESDSATMGKEVGDDLAEGKTTLPMIYALANTSGSDKQLLEEAINNADNSKITQVVQILQSVDAFGYTRTQAKKSADLAKSSLKDINESPYKEALILLCDLSLARKS</sequence>
<dbReference type="FunFam" id="1.10.600.10:FF:000002">
    <property type="entry name" value="Octaprenyl diphosphate synthase"/>
    <property type="match status" value="1"/>
</dbReference>
<dbReference type="RefSeq" id="WP_053950902.1">
    <property type="nucleotide sequence ID" value="NZ_CP010552.1"/>
</dbReference>
<keyword evidence="5" id="KW-0460">Magnesium</keyword>
<dbReference type="GO" id="GO:0008299">
    <property type="term" value="P:isoprenoid biosynthetic process"/>
    <property type="evidence" value="ECO:0007669"/>
    <property type="project" value="InterPro"/>
</dbReference>
<dbReference type="EMBL" id="CP010552">
    <property type="protein sequence ID" value="ALE51977.1"/>
    <property type="molecule type" value="Genomic_DNA"/>
</dbReference>
<dbReference type="PANTHER" id="PTHR12001:SF69">
    <property type="entry name" value="ALL TRANS-POLYPRENYL-DIPHOSPHATE SYNTHASE PDSS1"/>
    <property type="match status" value="1"/>
</dbReference>
<evidence type="ECO:0000313" key="13">
    <source>
        <dbReference type="EMBL" id="ALE51977.1"/>
    </source>
</evidence>
<dbReference type="PROSITE" id="PS00444">
    <property type="entry name" value="POLYPRENYL_SYNTHASE_2"/>
    <property type="match status" value="1"/>
</dbReference>
<dbReference type="InterPro" id="IPR000092">
    <property type="entry name" value="Polyprenyl_synt"/>
</dbReference>
<proteinExistence type="inferred from homology"/>
<keyword evidence="4" id="KW-0479">Metal-binding</keyword>
<dbReference type="PANTHER" id="PTHR12001">
    <property type="entry name" value="GERANYLGERANYL PYROPHOSPHATE SYNTHASE"/>
    <property type="match status" value="1"/>
</dbReference>
<dbReference type="GO" id="GO:0046872">
    <property type="term" value="F:metal ion binding"/>
    <property type="evidence" value="ECO:0007669"/>
    <property type="project" value="UniProtKB-KW"/>
</dbReference>
<keyword evidence="3 12" id="KW-0808">Transferase</keyword>